<protein>
    <submittedName>
        <fullName evidence="1">Uncharacterized protein</fullName>
    </submittedName>
</protein>
<gene>
    <name evidence="1" type="ORF">SAMN05192558_12246</name>
</gene>
<dbReference type="RefSeq" id="WP_091384103.1">
    <property type="nucleotide sequence ID" value="NZ_FNDV01000001.1"/>
</dbReference>
<evidence type="ECO:0000313" key="1">
    <source>
        <dbReference type="EMBL" id="SDP90889.1"/>
    </source>
</evidence>
<evidence type="ECO:0000313" key="2">
    <source>
        <dbReference type="Proteomes" id="UP000199651"/>
    </source>
</evidence>
<dbReference type="Proteomes" id="UP000199651">
    <property type="component" value="Unassembled WGS sequence"/>
</dbReference>
<dbReference type="EMBL" id="FNJB01000022">
    <property type="protein sequence ID" value="SDP90889.1"/>
    <property type="molecule type" value="Genomic_DNA"/>
</dbReference>
<sequence length="99" mass="10710">MDELLHRLLAEAVGRYLDAVDRLAAGQQAVVSTELRRLTAAWRSVLGLHRPSGARTRCAGCGRAHLPAPGRSGSLCTVWRVASAYFVRADPEGGVMLKR</sequence>
<name>A0A1H0WJF6_9PSEU</name>
<dbReference type="AlphaFoldDB" id="A0A1H0WJF6"/>
<organism evidence="1 2">
    <name type="scientific">Actinokineospora alba</name>
    <dbReference type="NCBI Taxonomy" id="504798"/>
    <lineage>
        <taxon>Bacteria</taxon>
        <taxon>Bacillati</taxon>
        <taxon>Actinomycetota</taxon>
        <taxon>Actinomycetes</taxon>
        <taxon>Pseudonocardiales</taxon>
        <taxon>Pseudonocardiaceae</taxon>
        <taxon>Actinokineospora</taxon>
    </lineage>
</organism>
<proteinExistence type="predicted"/>
<reference evidence="2" key="1">
    <citation type="submission" date="2016-10" db="EMBL/GenBank/DDBJ databases">
        <authorList>
            <person name="Varghese N."/>
            <person name="Submissions S."/>
        </authorList>
    </citation>
    <scope>NUCLEOTIDE SEQUENCE [LARGE SCALE GENOMIC DNA]</scope>
    <source>
        <strain evidence="2">IBRC-M 10655</strain>
    </source>
</reference>
<keyword evidence="2" id="KW-1185">Reference proteome</keyword>
<dbReference type="OrthoDB" id="3695671at2"/>
<accession>A0A1H0WJF6</accession>